<feature type="domain" description="Peptidase M1 membrane alanine aminopeptidase" evidence="13">
    <location>
        <begin position="304"/>
        <end position="448"/>
    </location>
</feature>
<evidence type="ECO:0000259" key="13">
    <source>
        <dbReference type="Pfam" id="PF01433"/>
    </source>
</evidence>
<dbReference type="InterPro" id="IPR001930">
    <property type="entry name" value="Peptidase_M1"/>
</dbReference>
<dbReference type="InterPro" id="IPR042097">
    <property type="entry name" value="Aminopeptidase_N-like_N_sf"/>
</dbReference>
<evidence type="ECO:0000313" key="16">
    <source>
        <dbReference type="Proteomes" id="UP001611548"/>
    </source>
</evidence>
<evidence type="ECO:0000256" key="12">
    <source>
        <dbReference type="ARBA" id="ARBA00031533"/>
    </source>
</evidence>
<reference evidence="15 16" key="1">
    <citation type="submission" date="2024-10" db="EMBL/GenBank/DDBJ databases">
        <title>The Natural Products Discovery Center: Release of the First 8490 Sequenced Strains for Exploring Actinobacteria Biosynthetic Diversity.</title>
        <authorList>
            <person name="Kalkreuter E."/>
            <person name="Kautsar S.A."/>
            <person name="Yang D."/>
            <person name="Bader C.D."/>
            <person name="Teijaro C.N."/>
            <person name="Fluegel L."/>
            <person name="Davis C.M."/>
            <person name="Simpson J.R."/>
            <person name="Lauterbach L."/>
            <person name="Steele A.D."/>
            <person name="Gui C."/>
            <person name="Meng S."/>
            <person name="Li G."/>
            <person name="Viehrig K."/>
            <person name="Ye F."/>
            <person name="Su P."/>
            <person name="Kiefer A.F."/>
            <person name="Nichols A."/>
            <person name="Cepeda A.J."/>
            <person name="Yan W."/>
            <person name="Fan B."/>
            <person name="Jiang Y."/>
            <person name="Adhikari A."/>
            <person name="Zheng C.-J."/>
            <person name="Schuster L."/>
            <person name="Cowan T.M."/>
            <person name="Smanski M.J."/>
            <person name="Chevrette M.G."/>
            <person name="De Carvalho L.P.S."/>
            <person name="Shen B."/>
        </authorList>
    </citation>
    <scope>NUCLEOTIDE SEQUENCE [LARGE SCALE GENOMIC DNA]</scope>
    <source>
        <strain evidence="15 16">NPDC020327</strain>
    </source>
</reference>
<dbReference type="PANTHER" id="PTHR11533">
    <property type="entry name" value="PROTEASE M1 ZINC METALLOPROTEASE"/>
    <property type="match status" value="1"/>
</dbReference>
<dbReference type="Gene3D" id="2.60.40.1730">
    <property type="entry name" value="tricorn interacting facor f3 domain"/>
    <property type="match status" value="1"/>
</dbReference>
<dbReference type="Gene3D" id="1.10.390.10">
    <property type="entry name" value="Neutral Protease Domain 2"/>
    <property type="match status" value="1"/>
</dbReference>
<evidence type="ECO:0000256" key="11">
    <source>
        <dbReference type="ARBA" id="ARBA00029811"/>
    </source>
</evidence>
<protein>
    <recommendedName>
        <fullName evidence="5">Aminopeptidase N</fullName>
        <ecNumber evidence="4">3.4.11.2</ecNumber>
    </recommendedName>
    <alternativeName>
        <fullName evidence="11">Alanine aminopeptidase</fullName>
    </alternativeName>
    <alternativeName>
        <fullName evidence="12">Lysyl aminopeptidase</fullName>
    </alternativeName>
</protein>
<evidence type="ECO:0000256" key="2">
    <source>
        <dbReference type="ARBA" id="ARBA00001947"/>
    </source>
</evidence>
<comment type="similarity">
    <text evidence="3">Belongs to the peptidase M1 family.</text>
</comment>
<dbReference type="PRINTS" id="PR00756">
    <property type="entry name" value="ALADIPTASE"/>
</dbReference>
<feature type="domain" description="Aminopeptidase N-like N-terminal" evidence="14">
    <location>
        <begin position="42"/>
        <end position="217"/>
    </location>
</feature>
<dbReference type="RefSeq" id="WP_055470136.1">
    <property type="nucleotide sequence ID" value="NZ_JBIRWE010000002.1"/>
</dbReference>
<dbReference type="InterPro" id="IPR014782">
    <property type="entry name" value="Peptidase_M1_dom"/>
</dbReference>
<evidence type="ECO:0000256" key="10">
    <source>
        <dbReference type="ARBA" id="ARBA00023049"/>
    </source>
</evidence>
<dbReference type="GO" id="GO:0004177">
    <property type="term" value="F:aminopeptidase activity"/>
    <property type="evidence" value="ECO:0007669"/>
    <property type="project" value="UniProtKB-KW"/>
</dbReference>
<dbReference type="Pfam" id="PF01433">
    <property type="entry name" value="Peptidase_M1"/>
    <property type="match status" value="1"/>
</dbReference>
<keyword evidence="7" id="KW-0479">Metal-binding</keyword>
<dbReference type="InterPro" id="IPR050344">
    <property type="entry name" value="Peptidase_M1_aminopeptidases"/>
</dbReference>
<dbReference type="InterPro" id="IPR027268">
    <property type="entry name" value="Peptidase_M4/M1_CTD_sf"/>
</dbReference>
<dbReference type="Pfam" id="PF17900">
    <property type="entry name" value="Peptidase_M1_N"/>
    <property type="match status" value="1"/>
</dbReference>
<dbReference type="Proteomes" id="UP001611548">
    <property type="component" value="Unassembled WGS sequence"/>
</dbReference>
<keyword evidence="16" id="KW-1185">Reference proteome</keyword>
<keyword evidence="9" id="KW-0862">Zinc</keyword>
<comment type="caution">
    <text evidence="15">The sequence shown here is derived from an EMBL/GenBank/DDBJ whole genome shotgun (WGS) entry which is preliminary data.</text>
</comment>
<organism evidence="15 16">
    <name type="scientific">Streptomyces pathocidini</name>
    <dbReference type="NCBI Taxonomy" id="1650571"/>
    <lineage>
        <taxon>Bacteria</taxon>
        <taxon>Bacillati</taxon>
        <taxon>Actinomycetota</taxon>
        <taxon>Actinomycetes</taxon>
        <taxon>Kitasatosporales</taxon>
        <taxon>Streptomycetaceae</taxon>
        <taxon>Streptomyces</taxon>
    </lineage>
</organism>
<gene>
    <name evidence="15" type="ORF">ACH429_07810</name>
</gene>
<dbReference type="EMBL" id="JBIRWE010000002">
    <property type="protein sequence ID" value="MFI1964029.1"/>
    <property type="molecule type" value="Genomic_DNA"/>
</dbReference>
<evidence type="ECO:0000256" key="7">
    <source>
        <dbReference type="ARBA" id="ARBA00022723"/>
    </source>
</evidence>
<evidence type="ECO:0000259" key="14">
    <source>
        <dbReference type="Pfam" id="PF17900"/>
    </source>
</evidence>
<evidence type="ECO:0000256" key="4">
    <source>
        <dbReference type="ARBA" id="ARBA00012564"/>
    </source>
</evidence>
<evidence type="ECO:0000256" key="8">
    <source>
        <dbReference type="ARBA" id="ARBA00022801"/>
    </source>
</evidence>
<dbReference type="SUPFAM" id="SSF55486">
    <property type="entry name" value="Metalloproteases ('zincins'), catalytic domain"/>
    <property type="match status" value="1"/>
</dbReference>
<sequence length="458" mass="50216">MGTACSDPAPHTEAGARARIGAAGAGDRLFPALGNGGYDVAHYDLTLHYVPETNHLSGTAIITARATQNLARFNLDFAGLKVRGARVNGTGARFAREENELTLTPAKTVEDGETFQATVAYSGTPRMIEDADGSVEGWIETDDGSTALGQPAGSMTWFPGNHHPSDKAAYDIRITVPKDEDGDPYDVLSNGELVEEEDKGDRVGSHWRSREPMASYLANISVGYFEIIKDRTDDGLPVHIAVDPDEAEEAADVADLVPEIVAWASERFGPYPFSSTGAVVDHLPDLGYALETQTKPYFDSAPEESLLVHELAHQWFGNSVTPREWKDMWLNEGFANYAEWLWEEEQGGRTVQETFESFYDGTHAESDGIWDFPPADPPSAARVSDSPVYGRGAMVLHKVRQAVGDKTFFTILRTWTRQHRHGNADTGQFIALCEQKSGKDLTELFETWLYAEGKPAAT</sequence>
<dbReference type="CDD" id="cd09603">
    <property type="entry name" value="M1_APN_like"/>
    <property type="match status" value="1"/>
</dbReference>
<keyword evidence="15" id="KW-0031">Aminopeptidase</keyword>
<dbReference type="InterPro" id="IPR045357">
    <property type="entry name" value="Aminopeptidase_N-like_N"/>
</dbReference>
<keyword evidence="6" id="KW-0645">Protease</keyword>
<proteinExistence type="inferred from homology"/>
<evidence type="ECO:0000256" key="3">
    <source>
        <dbReference type="ARBA" id="ARBA00010136"/>
    </source>
</evidence>
<comment type="cofactor">
    <cofactor evidence="2">
        <name>Zn(2+)</name>
        <dbReference type="ChEBI" id="CHEBI:29105"/>
    </cofactor>
</comment>
<dbReference type="EC" id="3.4.11.2" evidence="4"/>
<dbReference type="SUPFAM" id="SSF63737">
    <property type="entry name" value="Leukotriene A4 hydrolase N-terminal domain"/>
    <property type="match status" value="1"/>
</dbReference>
<evidence type="ECO:0000256" key="9">
    <source>
        <dbReference type="ARBA" id="ARBA00022833"/>
    </source>
</evidence>
<name>A0ABW7UMZ8_9ACTN</name>
<evidence type="ECO:0000256" key="1">
    <source>
        <dbReference type="ARBA" id="ARBA00000098"/>
    </source>
</evidence>
<accession>A0ABW7UMZ8</accession>
<evidence type="ECO:0000256" key="5">
    <source>
        <dbReference type="ARBA" id="ARBA00015611"/>
    </source>
</evidence>
<evidence type="ECO:0000256" key="6">
    <source>
        <dbReference type="ARBA" id="ARBA00022670"/>
    </source>
</evidence>
<dbReference type="PANTHER" id="PTHR11533:SF297">
    <property type="entry name" value="AMINOPEPTIDASE N"/>
    <property type="match status" value="1"/>
</dbReference>
<keyword evidence="8 15" id="KW-0378">Hydrolase</keyword>
<evidence type="ECO:0000313" key="15">
    <source>
        <dbReference type="EMBL" id="MFI1964029.1"/>
    </source>
</evidence>
<comment type="catalytic activity">
    <reaction evidence="1">
        <text>Release of an N-terminal amino acid, Xaa-|-Yaa- from a peptide, amide or arylamide. Xaa is preferably Ala, but may be most amino acids including Pro (slow action). When a terminal hydrophobic residue is followed by a prolyl residue, the two may be released as an intact Xaa-Pro dipeptide.</text>
        <dbReference type="EC" id="3.4.11.2"/>
    </reaction>
</comment>
<keyword evidence="10" id="KW-0482">Metalloprotease</keyword>